<comment type="caution">
    <text evidence="1">The sequence shown here is derived from an EMBL/GenBank/DDBJ whole genome shotgun (WGS) entry which is preliminary data.</text>
</comment>
<name>A0A0B8NX71_9VIBR</name>
<sequence length="42" mass="4705">MITAAISKNVGTILNTIKRIKKLMPEVPRSMSLDRPPVRLSK</sequence>
<reference evidence="1 2" key="2">
    <citation type="submission" date="2015-01" db="EMBL/GenBank/DDBJ databases">
        <authorList>
            <consortium name="NBRP consortium"/>
            <person name="Sawabe T."/>
            <person name="Meirelles P."/>
            <person name="Feng G."/>
            <person name="Sayaka M."/>
            <person name="Hattori M."/>
            <person name="Ohkuma M."/>
        </authorList>
    </citation>
    <scope>NUCLEOTIDE SEQUENCE [LARGE SCALE GENOMIC DNA]</scope>
    <source>
        <strain evidence="2">JCM 19231</strain>
    </source>
</reference>
<organism evidence="1 2">
    <name type="scientific">Vibrio ishigakensis</name>
    <dbReference type="NCBI Taxonomy" id="1481914"/>
    <lineage>
        <taxon>Bacteria</taxon>
        <taxon>Pseudomonadati</taxon>
        <taxon>Pseudomonadota</taxon>
        <taxon>Gammaproteobacteria</taxon>
        <taxon>Vibrionales</taxon>
        <taxon>Vibrionaceae</taxon>
        <taxon>Vibrio</taxon>
    </lineage>
</organism>
<accession>A0A0B8NX71</accession>
<evidence type="ECO:0000313" key="2">
    <source>
        <dbReference type="Proteomes" id="UP000031671"/>
    </source>
</evidence>
<proteinExistence type="predicted"/>
<keyword evidence="2" id="KW-1185">Reference proteome</keyword>
<protein>
    <submittedName>
        <fullName evidence="1">Uncharacterized protein</fullName>
    </submittedName>
</protein>
<dbReference type="EMBL" id="BBRZ01000091">
    <property type="protein sequence ID" value="GAM58531.1"/>
    <property type="molecule type" value="Genomic_DNA"/>
</dbReference>
<dbReference type="AlphaFoldDB" id="A0A0B8NX71"/>
<evidence type="ECO:0000313" key="1">
    <source>
        <dbReference type="EMBL" id="GAM58531.1"/>
    </source>
</evidence>
<reference evidence="1 2" key="1">
    <citation type="submission" date="2015-01" db="EMBL/GenBank/DDBJ databases">
        <title>Vibrio sp. C1 JCM 19231 whole genome shotgun sequence.</title>
        <authorList>
            <person name="Sawabe T."/>
            <person name="Meirelles P."/>
            <person name="Feng G."/>
            <person name="Sayaka M."/>
            <person name="Hattori M."/>
            <person name="Ohkuma M."/>
        </authorList>
    </citation>
    <scope>NUCLEOTIDE SEQUENCE [LARGE SCALE GENOMIC DNA]</scope>
    <source>
        <strain evidence="2">JCM 19231</strain>
    </source>
</reference>
<dbReference type="Proteomes" id="UP000031671">
    <property type="component" value="Unassembled WGS sequence"/>
</dbReference>
<gene>
    <name evidence="1" type="ORF">JCM19231_5617</name>
</gene>